<dbReference type="PANTHER" id="PTHR33558:SF1">
    <property type="entry name" value="GLUTAREDOXIN-LIKE PROTEIN C5ORF63 HOMOLOG"/>
    <property type="match status" value="1"/>
</dbReference>
<dbReference type="InterPro" id="IPR008554">
    <property type="entry name" value="Glutaredoxin-like"/>
</dbReference>
<organism evidence="1">
    <name type="scientific">Chlorobaculum parvum</name>
    <dbReference type="NCBI Taxonomy" id="274539"/>
    <lineage>
        <taxon>Bacteria</taxon>
        <taxon>Pseudomonadati</taxon>
        <taxon>Chlorobiota</taxon>
        <taxon>Chlorobiia</taxon>
        <taxon>Chlorobiales</taxon>
        <taxon>Chlorobiaceae</taxon>
        <taxon>Chlorobaculum</taxon>
    </lineage>
</organism>
<comment type="caution">
    <text evidence="1">The sequence shown here is derived from an EMBL/GenBank/DDBJ whole genome shotgun (WGS) entry which is preliminary data.</text>
</comment>
<dbReference type="Pfam" id="PF05768">
    <property type="entry name" value="Glrx-like"/>
    <property type="match status" value="1"/>
</dbReference>
<sequence length="80" mass="9059">MRSVVTIYGKPECCLCDEAMVVLEEARRRTPFKIEKVDISGNAALTERYGLDIPVVLVDGRPAFRHRIDAERLAELLEGR</sequence>
<dbReference type="EMBL" id="DRSK01000179">
    <property type="protein sequence ID" value="HHE07872.1"/>
    <property type="molecule type" value="Genomic_DNA"/>
</dbReference>
<accession>A0A7C5HA71</accession>
<proteinExistence type="predicted"/>
<name>A0A7C5HA71_9CHLB</name>
<reference evidence="1" key="1">
    <citation type="journal article" date="2020" name="mSystems">
        <title>Genome- and Community-Level Interaction Insights into Carbon Utilization and Element Cycling Functions of Hydrothermarchaeota in Hydrothermal Sediment.</title>
        <authorList>
            <person name="Zhou Z."/>
            <person name="Liu Y."/>
            <person name="Xu W."/>
            <person name="Pan J."/>
            <person name="Luo Z.H."/>
            <person name="Li M."/>
        </authorList>
    </citation>
    <scope>NUCLEOTIDE SEQUENCE [LARGE SCALE GENOMIC DNA]</scope>
    <source>
        <strain evidence="1">HyVt-628</strain>
    </source>
</reference>
<evidence type="ECO:0000313" key="1">
    <source>
        <dbReference type="EMBL" id="HHE07872.1"/>
    </source>
</evidence>
<dbReference type="PANTHER" id="PTHR33558">
    <property type="entry name" value="GLUTAREDOXIN-LIKE PROTEIN C5ORF63 HOMOLOG"/>
    <property type="match status" value="1"/>
</dbReference>
<dbReference type="InterPro" id="IPR036249">
    <property type="entry name" value="Thioredoxin-like_sf"/>
</dbReference>
<dbReference type="InterPro" id="IPR052565">
    <property type="entry name" value="Glutaredoxin-like_YDR286C"/>
</dbReference>
<gene>
    <name evidence="1" type="ORF">ENL01_03080</name>
</gene>
<dbReference type="Gene3D" id="3.40.30.10">
    <property type="entry name" value="Glutaredoxin"/>
    <property type="match status" value="1"/>
</dbReference>
<dbReference type="AlphaFoldDB" id="A0A7C5HA71"/>
<protein>
    <submittedName>
        <fullName evidence="1">Glutaredoxin family protein</fullName>
    </submittedName>
</protein>
<dbReference type="Proteomes" id="UP000886059">
    <property type="component" value="Unassembled WGS sequence"/>
</dbReference>
<dbReference type="SUPFAM" id="SSF52833">
    <property type="entry name" value="Thioredoxin-like"/>
    <property type="match status" value="1"/>
</dbReference>